<protein>
    <recommendedName>
        <fullName evidence="4 9">Arginine repressor</fullName>
    </recommendedName>
</protein>
<dbReference type="InterPro" id="IPR036388">
    <property type="entry name" value="WH-like_DNA-bd_sf"/>
</dbReference>
<dbReference type="SUPFAM" id="SSF55252">
    <property type="entry name" value="C-terminal domain of arginine repressor"/>
    <property type="match status" value="1"/>
</dbReference>
<evidence type="ECO:0000256" key="5">
    <source>
        <dbReference type="ARBA" id="ARBA00022490"/>
    </source>
</evidence>
<organism evidence="12 13">
    <name type="scientific">Vulgatibacter incomptus</name>
    <dbReference type="NCBI Taxonomy" id="1391653"/>
    <lineage>
        <taxon>Bacteria</taxon>
        <taxon>Pseudomonadati</taxon>
        <taxon>Myxococcota</taxon>
        <taxon>Myxococcia</taxon>
        <taxon>Myxococcales</taxon>
        <taxon>Cystobacterineae</taxon>
        <taxon>Vulgatibacteraceae</taxon>
        <taxon>Vulgatibacter</taxon>
    </lineage>
</organism>
<dbReference type="EMBL" id="CP012332">
    <property type="protein sequence ID" value="AKU90415.1"/>
    <property type="molecule type" value="Genomic_DNA"/>
</dbReference>
<dbReference type="KEGG" id="vin:AKJ08_0802"/>
<comment type="similarity">
    <text evidence="3 9">Belongs to the ArgR family.</text>
</comment>
<dbReference type="InterPro" id="IPR001669">
    <property type="entry name" value="Arg_repress"/>
</dbReference>
<gene>
    <name evidence="9" type="primary">argR</name>
    <name evidence="12" type="ORF">AKJ08_0802</name>
</gene>
<keyword evidence="7 9" id="KW-0238">DNA-binding</keyword>
<dbReference type="OrthoDB" id="7060358at2"/>
<dbReference type="HAMAP" id="MF_00173">
    <property type="entry name" value="Arg_repressor"/>
    <property type="match status" value="1"/>
</dbReference>
<evidence type="ECO:0000313" key="12">
    <source>
        <dbReference type="EMBL" id="AKU90415.1"/>
    </source>
</evidence>
<evidence type="ECO:0000256" key="4">
    <source>
        <dbReference type="ARBA" id="ARBA00021148"/>
    </source>
</evidence>
<evidence type="ECO:0000256" key="8">
    <source>
        <dbReference type="ARBA" id="ARBA00023163"/>
    </source>
</evidence>
<evidence type="ECO:0000256" key="6">
    <source>
        <dbReference type="ARBA" id="ARBA00023015"/>
    </source>
</evidence>
<evidence type="ECO:0000256" key="1">
    <source>
        <dbReference type="ARBA" id="ARBA00004496"/>
    </source>
</evidence>
<evidence type="ECO:0000256" key="7">
    <source>
        <dbReference type="ARBA" id="ARBA00023125"/>
    </source>
</evidence>
<dbReference type="InterPro" id="IPR036390">
    <property type="entry name" value="WH_DNA-bd_sf"/>
</dbReference>
<keyword evidence="9" id="KW-0678">Repressor</keyword>
<comment type="subcellular location">
    <subcellularLocation>
        <location evidence="1 9">Cytoplasm</location>
    </subcellularLocation>
</comment>
<keyword evidence="9" id="KW-0028">Amino-acid biosynthesis</keyword>
<dbReference type="GO" id="GO:1900079">
    <property type="term" value="P:regulation of arginine biosynthetic process"/>
    <property type="evidence" value="ECO:0007669"/>
    <property type="project" value="UniProtKB-UniRule"/>
</dbReference>
<dbReference type="PANTHER" id="PTHR34471">
    <property type="entry name" value="ARGININE REPRESSOR"/>
    <property type="match status" value="1"/>
</dbReference>
<dbReference type="GO" id="GO:0003700">
    <property type="term" value="F:DNA-binding transcription factor activity"/>
    <property type="evidence" value="ECO:0007669"/>
    <property type="project" value="UniProtKB-UniRule"/>
</dbReference>
<dbReference type="GO" id="GO:0006526">
    <property type="term" value="P:L-arginine biosynthetic process"/>
    <property type="evidence" value="ECO:0007669"/>
    <property type="project" value="UniProtKB-UniPathway"/>
</dbReference>
<dbReference type="InterPro" id="IPR020899">
    <property type="entry name" value="Arg_repress_C"/>
</dbReference>
<keyword evidence="13" id="KW-1185">Reference proteome</keyword>
<evidence type="ECO:0000256" key="3">
    <source>
        <dbReference type="ARBA" id="ARBA00008316"/>
    </source>
</evidence>
<keyword evidence="6 9" id="KW-0805">Transcription regulation</keyword>
<dbReference type="Gene3D" id="3.30.1360.40">
    <property type="match status" value="1"/>
</dbReference>
<evidence type="ECO:0000259" key="10">
    <source>
        <dbReference type="Pfam" id="PF01316"/>
    </source>
</evidence>
<feature type="domain" description="Arginine repressor DNA-binding" evidence="10">
    <location>
        <begin position="7"/>
        <end position="67"/>
    </location>
</feature>
<dbReference type="InterPro" id="IPR036251">
    <property type="entry name" value="Arg_repress_C_sf"/>
</dbReference>
<evidence type="ECO:0000259" key="11">
    <source>
        <dbReference type="Pfam" id="PF02863"/>
    </source>
</evidence>
<dbReference type="GO" id="GO:0003677">
    <property type="term" value="F:DNA binding"/>
    <property type="evidence" value="ECO:0007669"/>
    <property type="project" value="UniProtKB-KW"/>
</dbReference>
<dbReference type="PRINTS" id="PR01467">
    <property type="entry name" value="ARGREPRESSOR"/>
</dbReference>
<comment type="pathway">
    <text evidence="2 9">Amino-acid biosynthesis; L-arginine biosynthesis [regulation].</text>
</comment>
<dbReference type="STRING" id="1391653.AKJ08_0802"/>
<dbReference type="PATRIC" id="fig|1391653.3.peg.826"/>
<accession>A0A0K1PA71</accession>
<evidence type="ECO:0000256" key="2">
    <source>
        <dbReference type="ARBA" id="ARBA00005040"/>
    </source>
</evidence>
<dbReference type="Pfam" id="PF02863">
    <property type="entry name" value="Arg_repressor_C"/>
    <property type="match status" value="1"/>
</dbReference>
<dbReference type="GO" id="GO:0005737">
    <property type="term" value="C:cytoplasm"/>
    <property type="evidence" value="ECO:0007669"/>
    <property type="project" value="UniProtKB-SubCell"/>
</dbReference>
<comment type="function">
    <text evidence="9">Regulates arginine biosynthesis genes.</text>
</comment>
<dbReference type="UniPathway" id="UPA00068"/>
<keyword evidence="8 9" id="KW-0804">Transcription</keyword>
<name>A0A0K1PA71_9BACT</name>
<dbReference type="Proteomes" id="UP000055590">
    <property type="component" value="Chromosome"/>
</dbReference>
<sequence length="155" mass="16958">MAEAGLEARRSAIRHIIRTQRVGTQEELRQLLVESGYDVTQATLSRDLARLKARRVSLPEGGGIYELDELRAPDDPEELVQAGEFVNGLDSNEFLVVVHTRPGAASAVALALDKARLPLLLGTIAGDDTIFLAPARRIRAEKLLQHLASLWKKGS</sequence>
<proteinExistence type="inferred from homology"/>
<dbReference type="Pfam" id="PF01316">
    <property type="entry name" value="Arg_repressor"/>
    <property type="match status" value="1"/>
</dbReference>
<evidence type="ECO:0000256" key="9">
    <source>
        <dbReference type="HAMAP-Rule" id="MF_00173"/>
    </source>
</evidence>
<dbReference type="SUPFAM" id="SSF46785">
    <property type="entry name" value="Winged helix' DNA-binding domain"/>
    <property type="match status" value="1"/>
</dbReference>
<dbReference type="PANTHER" id="PTHR34471:SF1">
    <property type="entry name" value="ARGININE REPRESSOR"/>
    <property type="match status" value="1"/>
</dbReference>
<dbReference type="GO" id="GO:0051259">
    <property type="term" value="P:protein complex oligomerization"/>
    <property type="evidence" value="ECO:0007669"/>
    <property type="project" value="InterPro"/>
</dbReference>
<dbReference type="AlphaFoldDB" id="A0A0K1PA71"/>
<dbReference type="Gene3D" id="1.10.10.10">
    <property type="entry name" value="Winged helix-like DNA-binding domain superfamily/Winged helix DNA-binding domain"/>
    <property type="match status" value="1"/>
</dbReference>
<keyword evidence="5 9" id="KW-0963">Cytoplasm</keyword>
<dbReference type="InterPro" id="IPR020900">
    <property type="entry name" value="Arg_repress_DNA-bd"/>
</dbReference>
<feature type="domain" description="Arginine repressor C-terminal" evidence="11">
    <location>
        <begin position="84"/>
        <end position="147"/>
    </location>
</feature>
<keyword evidence="9" id="KW-0055">Arginine biosynthesis</keyword>
<dbReference type="GO" id="GO:0034618">
    <property type="term" value="F:arginine binding"/>
    <property type="evidence" value="ECO:0007669"/>
    <property type="project" value="InterPro"/>
</dbReference>
<reference evidence="12 13" key="1">
    <citation type="submission" date="2015-08" db="EMBL/GenBank/DDBJ databases">
        <authorList>
            <person name="Babu N.S."/>
            <person name="Beckwith C.J."/>
            <person name="Beseler K.G."/>
            <person name="Brison A."/>
            <person name="Carone J.V."/>
            <person name="Caskin T.P."/>
            <person name="Diamond M."/>
            <person name="Durham M.E."/>
            <person name="Foxe J.M."/>
            <person name="Go M."/>
            <person name="Henderson B.A."/>
            <person name="Jones I.B."/>
            <person name="McGettigan J.A."/>
            <person name="Micheletti S.J."/>
            <person name="Nasrallah M.E."/>
            <person name="Ortiz D."/>
            <person name="Piller C.R."/>
            <person name="Privatt S.R."/>
            <person name="Schneider S.L."/>
            <person name="Sharp S."/>
            <person name="Smith T.C."/>
            <person name="Stanton J.D."/>
            <person name="Ullery H.E."/>
            <person name="Wilson R.J."/>
            <person name="Serrano M.G."/>
            <person name="Buck G."/>
            <person name="Lee V."/>
            <person name="Wang Y."/>
            <person name="Carvalho R."/>
            <person name="Voegtly L."/>
            <person name="Shi R."/>
            <person name="Duckworth R."/>
            <person name="Johnson A."/>
            <person name="Loviza R."/>
            <person name="Walstead R."/>
            <person name="Shah Z."/>
            <person name="Kiflezghi M."/>
            <person name="Wade K."/>
            <person name="Ball S.L."/>
            <person name="Bradley K.W."/>
            <person name="Asai D.J."/>
            <person name="Bowman C.A."/>
            <person name="Russell D.A."/>
            <person name="Pope W.H."/>
            <person name="Jacobs-Sera D."/>
            <person name="Hendrix R.W."/>
            <person name="Hatfull G.F."/>
        </authorList>
    </citation>
    <scope>NUCLEOTIDE SEQUENCE [LARGE SCALE GENOMIC DNA]</scope>
    <source>
        <strain evidence="12 13">DSM 27710</strain>
    </source>
</reference>
<dbReference type="RefSeq" id="WP_050724865.1">
    <property type="nucleotide sequence ID" value="NZ_CP012332.1"/>
</dbReference>
<evidence type="ECO:0000313" key="13">
    <source>
        <dbReference type="Proteomes" id="UP000055590"/>
    </source>
</evidence>